<feature type="transmembrane region" description="Helical" evidence="8">
    <location>
        <begin position="436"/>
        <end position="461"/>
    </location>
</feature>
<dbReference type="CDD" id="cd17323">
    <property type="entry name" value="MFS_Tpo1_MDR_like"/>
    <property type="match status" value="1"/>
</dbReference>
<comment type="caution">
    <text evidence="10">The sequence shown here is derived from an EMBL/GenBank/DDBJ whole genome shotgun (WGS) entry which is preliminary data.</text>
</comment>
<evidence type="ECO:0000259" key="9">
    <source>
        <dbReference type="PROSITE" id="PS50850"/>
    </source>
</evidence>
<protein>
    <submittedName>
        <fullName evidence="10">Uncharacterized transporter</fullName>
    </submittedName>
</protein>
<dbReference type="InterPro" id="IPR020846">
    <property type="entry name" value="MFS_dom"/>
</dbReference>
<feature type="transmembrane region" description="Helical" evidence="8">
    <location>
        <begin position="405"/>
        <end position="424"/>
    </location>
</feature>
<dbReference type="InterPro" id="IPR011701">
    <property type="entry name" value="MFS"/>
</dbReference>
<dbReference type="GeneID" id="38779366"/>
<keyword evidence="2" id="KW-0813">Transport</keyword>
<feature type="transmembrane region" description="Helical" evidence="8">
    <location>
        <begin position="67"/>
        <end position="92"/>
    </location>
</feature>
<dbReference type="GO" id="GO:0022857">
    <property type="term" value="F:transmembrane transporter activity"/>
    <property type="evidence" value="ECO:0007669"/>
    <property type="project" value="InterPro"/>
</dbReference>
<keyword evidence="3" id="KW-1003">Cell membrane</keyword>
<comment type="subcellular location">
    <subcellularLocation>
        <location evidence="1">Cell membrane</location>
        <topology evidence="1">Multi-pass membrane protein</topology>
    </subcellularLocation>
</comment>
<evidence type="ECO:0000313" key="10">
    <source>
        <dbReference type="EMBL" id="GBE82449.1"/>
    </source>
</evidence>
<dbReference type="SUPFAM" id="SSF103473">
    <property type="entry name" value="MFS general substrate transporter"/>
    <property type="match status" value="1"/>
</dbReference>
<organism evidence="10 11">
    <name type="scientific">Sparassis crispa</name>
    <dbReference type="NCBI Taxonomy" id="139825"/>
    <lineage>
        <taxon>Eukaryota</taxon>
        <taxon>Fungi</taxon>
        <taxon>Dikarya</taxon>
        <taxon>Basidiomycota</taxon>
        <taxon>Agaricomycotina</taxon>
        <taxon>Agaricomycetes</taxon>
        <taxon>Polyporales</taxon>
        <taxon>Sparassidaceae</taxon>
        <taxon>Sparassis</taxon>
    </lineage>
</organism>
<feature type="transmembrane region" description="Helical" evidence="8">
    <location>
        <begin position="473"/>
        <end position="493"/>
    </location>
</feature>
<dbReference type="RefSeq" id="XP_027613362.1">
    <property type="nucleotide sequence ID" value="XM_027757561.1"/>
</dbReference>
<sequence length="536" mass="58946">MSRETKCHGGPEPDIVPACSDDEVRTALDGRKDVKYAGSGTHEDPYLVEWEAGDPENPYNWRNNRKWLITFQLAMSTWTVSFCSSSYTGGLALTMKDLHMSQEVAILGVSLYVLGFGMGPLIFAPLGETYGRRIVFLGTFGVFALLHLGGSLGHNTPTLLVTRTLAGTFGSSPLTNAGGAIGDIWTARERGFASSLYATAPFMGPVVGPIVSGWVSQTYLGWRFNFWIMFMLSVMSLIFGFLVTPETYGPVLLRWRARKLRRESEGLVVYSSVYDVGRSKSLGDILKVNMGRPFYFLATEPIVVLLAIYIAVAYSTLYAFFAAYPIVFQDQRHFSPGQGGLAFLGVGLGVSFGLCLAPVQNRLYWREMDRSPNGRAPPEARLYMAIIGAVCLPVGLFWFACRDPVPWIVPVLAGVPFGTGVALIMQGITQYLMDAYQMYCASAIASTVVLRSIGAALFPLVAPLMYRRLGDGWACSIFGFLAVACMPLPYLFIKYGRWVRSKSRWVYKDDVLRSGDVEIDAKLTSTVNVSTVKGEP</sequence>
<evidence type="ECO:0000256" key="5">
    <source>
        <dbReference type="ARBA" id="ARBA00022989"/>
    </source>
</evidence>
<keyword evidence="6 8" id="KW-0472">Membrane</keyword>
<accession>A0A401GJX5</accession>
<comment type="similarity">
    <text evidence="7">Belongs to the major facilitator superfamily. DHA1 family. Polyamines/proton antiporter (TC 2.A.1.2.16) subfamily.</text>
</comment>
<dbReference type="Pfam" id="PF07690">
    <property type="entry name" value="MFS_1"/>
    <property type="match status" value="1"/>
</dbReference>
<feature type="domain" description="Major facilitator superfamily (MFS) profile" evidence="9">
    <location>
        <begin position="69"/>
        <end position="497"/>
    </location>
</feature>
<feature type="transmembrane region" description="Helical" evidence="8">
    <location>
        <begin position="341"/>
        <end position="359"/>
    </location>
</feature>
<keyword evidence="4 8" id="KW-0812">Transmembrane</keyword>
<keyword evidence="11" id="KW-1185">Reference proteome</keyword>
<dbReference type="STRING" id="139825.A0A401GJX5"/>
<dbReference type="InParanoid" id="A0A401GJX5"/>
<evidence type="ECO:0000256" key="6">
    <source>
        <dbReference type="ARBA" id="ARBA00023136"/>
    </source>
</evidence>
<evidence type="ECO:0000256" key="8">
    <source>
        <dbReference type="SAM" id="Phobius"/>
    </source>
</evidence>
<dbReference type="GO" id="GO:0005886">
    <property type="term" value="C:plasma membrane"/>
    <property type="evidence" value="ECO:0007669"/>
    <property type="project" value="UniProtKB-SubCell"/>
</dbReference>
<dbReference type="InterPro" id="IPR036259">
    <property type="entry name" value="MFS_trans_sf"/>
</dbReference>
<feature type="transmembrane region" description="Helical" evidence="8">
    <location>
        <begin position="226"/>
        <end position="253"/>
    </location>
</feature>
<proteinExistence type="inferred from homology"/>
<dbReference type="PROSITE" id="PS50850">
    <property type="entry name" value="MFS"/>
    <property type="match status" value="1"/>
</dbReference>
<evidence type="ECO:0000256" key="3">
    <source>
        <dbReference type="ARBA" id="ARBA00022475"/>
    </source>
</evidence>
<evidence type="ECO:0000256" key="1">
    <source>
        <dbReference type="ARBA" id="ARBA00004651"/>
    </source>
</evidence>
<feature type="transmembrane region" description="Helical" evidence="8">
    <location>
        <begin position="380"/>
        <end position="399"/>
    </location>
</feature>
<reference evidence="10 11" key="1">
    <citation type="journal article" date="2018" name="Sci. Rep.">
        <title>Genome sequence of the cauliflower mushroom Sparassis crispa (Hanabiratake) and its association with beneficial usage.</title>
        <authorList>
            <person name="Kiyama R."/>
            <person name="Furutani Y."/>
            <person name="Kawaguchi K."/>
            <person name="Nakanishi T."/>
        </authorList>
    </citation>
    <scope>NUCLEOTIDE SEQUENCE [LARGE SCALE GENOMIC DNA]</scope>
</reference>
<keyword evidence="5 8" id="KW-1133">Transmembrane helix</keyword>
<evidence type="ECO:0000256" key="2">
    <source>
        <dbReference type="ARBA" id="ARBA00022448"/>
    </source>
</evidence>
<evidence type="ECO:0000256" key="7">
    <source>
        <dbReference type="ARBA" id="ARBA00038459"/>
    </source>
</evidence>
<evidence type="ECO:0000313" key="11">
    <source>
        <dbReference type="Proteomes" id="UP000287166"/>
    </source>
</evidence>
<dbReference type="Proteomes" id="UP000287166">
    <property type="component" value="Unassembled WGS sequence"/>
</dbReference>
<feature type="transmembrane region" description="Helical" evidence="8">
    <location>
        <begin position="294"/>
        <end position="321"/>
    </location>
</feature>
<name>A0A401GJX5_9APHY</name>
<gene>
    <name evidence="10" type="ORF">SCP_0408330</name>
</gene>
<evidence type="ECO:0000256" key="4">
    <source>
        <dbReference type="ARBA" id="ARBA00022692"/>
    </source>
</evidence>
<dbReference type="PANTHER" id="PTHR23502">
    <property type="entry name" value="MAJOR FACILITATOR SUPERFAMILY"/>
    <property type="match status" value="1"/>
</dbReference>
<dbReference type="Gene3D" id="1.20.1250.20">
    <property type="entry name" value="MFS general substrate transporter like domains"/>
    <property type="match status" value="1"/>
</dbReference>
<dbReference type="FunFam" id="1.20.1250.20:FF:000011">
    <property type="entry name" value="MFS multidrug transporter, putative"/>
    <property type="match status" value="1"/>
</dbReference>
<feature type="transmembrane region" description="Helical" evidence="8">
    <location>
        <begin position="104"/>
        <end position="127"/>
    </location>
</feature>
<dbReference type="PANTHER" id="PTHR23502:SF186">
    <property type="entry name" value="MAJOR FACILITATOR SUPERFAMILY (MFS) PROFILE DOMAIN-CONTAINING PROTEIN"/>
    <property type="match status" value="1"/>
</dbReference>
<dbReference type="OrthoDB" id="9986881at2759"/>
<dbReference type="AlphaFoldDB" id="A0A401GJX5"/>
<feature type="transmembrane region" description="Helical" evidence="8">
    <location>
        <begin position="134"/>
        <end position="153"/>
    </location>
</feature>
<dbReference type="EMBL" id="BFAD01000004">
    <property type="protein sequence ID" value="GBE82449.1"/>
    <property type="molecule type" value="Genomic_DNA"/>
</dbReference>